<dbReference type="InterPro" id="IPR036388">
    <property type="entry name" value="WH-like_DNA-bd_sf"/>
</dbReference>
<dbReference type="SMART" id="SM01012">
    <property type="entry name" value="ANTAR"/>
    <property type="match status" value="1"/>
</dbReference>
<reference evidence="4" key="1">
    <citation type="journal article" date="2019" name="Int. J. Syst. Evol. Microbiol.">
        <title>The Global Catalogue of Microorganisms (GCM) 10K type strain sequencing project: providing services to taxonomists for standard genome sequencing and annotation.</title>
        <authorList>
            <consortium name="The Broad Institute Genomics Platform"/>
            <consortium name="The Broad Institute Genome Sequencing Center for Infectious Disease"/>
            <person name="Wu L."/>
            <person name="Ma J."/>
        </authorList>
    </citation>
    <scope>NUCLEOTIDE SEQUENCE [LARGE SCALE GENOMIC DNA]</scope>
    <source>
        <strain evidence="4">JCM 3053</strain>
    </source>
</reference>
<dbReference type="Gene3D" id="1.10.10.10">
    <property type="entry name" value="Winged helix-like DNA-binding domain superfamily/Winged helix DNA-binding domain"/>
    <property type="match status" value="1"/>
</dbReference>
<feature type="region of interest" description="Disordered" evidence="1">
    <location>
        <begin position="1"/>
        <end position="23"/>
    </location>
</feature>
<evidence type="ECO:0000313" key="4">
    <source>
        <dbReference type="Proteomes" id="UP001501474"/>
    </source>
</evidence>
<accession>A0ABP5QDS9</accession>
<protein>
    <recommendedName>
        <fullName evidence="2">ANTAR domain-containing protein</fullName>
    </recommendedName>
</protein>
<keyword evidence="4" id="KW-1185">Reference proteome</keyword>
<dbReference type="SUPFAM" id="SSF52172">
    <property type="entry name" value="CheY-like"/>
    <property type="match status" value="1"/>
</dbReference>
<dbReference type="EMBL" id="BAAART010000055">
    <property type="protein sequence ID" value="GAA2230037.1"/>
    <property type="molecule type" value="Genomic_DNA"/>
</dbReference>
<dbReference type="InterPro" id="IPR005561">
    <property type="entry name" value="ANTAR"/>
</dbReference>
<dbReference type="Pfam" id="PF03861">
    <property type="entry name" value="ANTAR"/>
    <property type="match status" value="1"/>
</dbReference>
<dbReference type="InterPro" id="IPR024189">
    <property type="entry name" value="ANTAR_transcrpt_antiterm_reg"/>
</dbReference>
<gene>
    <name evidence="3" type="ORF">GCM10010104_23960</name>
</gene>
<proteinExistence type="predicted"/>
<dbReference type="PROSITE" id="PS50921">
    <property type="entry name" value="ANTAR"/>
    <property type="match status" value="1"/>
</dbReference>
<dbReference type="Proteomes" id="UP001501474">
    <property type="component" value="Unassembled WGS sequence"/>
</dbReference>
<dbReference type="InterPro" id="IPR011006">
    <property type="entry name" value="CheY-like_superfamily"/>
</dbReference>
<comment type="caution">
    <text evidence="3">The sequence shown here is derived from an EMBL/GenBank/DDBJ whole genome shotgun (WGS) entry which is preliminary data.</text>
</comment>
<name>A0ABP5QDS9_9ACTN</name>
<organism evidence="3 4">
    <name type="scientific">Streptomyces indiaensis</name>
    <dbReference type="NCBI Taxonomy" id="284033"/>
    <lineage>
        <taxon>Bacteria</taxon>
        <taxon>Bacillati</taxon>
        <taxon>Actinomycetota</taxon>
        <taxon>Actinomycetes</taxon>
        <taxon>Kitasatosporales</taxon>
        <taxon>Streptomycetaceae</taxon>
        <taxon>Streptomyces</taxon>
    </lineage>
</organism>
<evidence type="ECO:0000256" key="1">
    <source>
        <dbReference type="SAM" id="MobiDB-lite"/>
    </source>
</evidence>
<dbReference type="RefSeq" id="WP_234845179.1">
    <property type="nucleotide sequence ID" value="NZ_BAAART010000055.1"/>
</dbReference>
<evidence type="ECO:0000259" key="2">
    <source>
        <dbReference type="PROSITE" id="PS50921"/>
    </source>
</evidence>
<dbReference type="PIRSF" id="PIRSF010636">
    <property type="entry name" value="ANTAR_solo"/>
    <property type="match status" value="1"/>
</dbReference>
<feature type="domain" description="ANTAR" evidence="2">
    <location>
        <begin position="18"/>
        <end position="79"/>
    </location>
</feature>
<evidence type="ECO:0000313" key="3">
    <source>
        <dbReference type="EMBL" id="GAA2230037.1"/>
    </source>
</evidence>
<sequence length="113" mass="12276">MTTSRTPQLPERRGEASPTQLQQENDQLRHAVASHATVDQAIGVLIAVHRIAPAAGFEVLREVSQQTNIKLHSVAETVIGWALGEPLTDPVGRELDAAVQRRSRRDHDSGQAG</sequence>